<keyword evidence="9 11" id="KW-0472">Membrane</keyword>
<dbReference type="SMART" id="SM00382">
    <property type="entry name" value="AAA"/>
    <property type="match status" value="1"/>
</dbReference>
<dbReference type="AlphaFoldDB" id="A0A6L8W4K2"/>
<evidence type="ECO:0000256" key="3">
    <source>
        <dbReference type="ARBA" id="ARBA00005417"/>
    </source>
</evidence>
<name>A0A6L8W4K2_9PROT</name>
<evidence type="ECO:0000256" key="4">
    <source>
        <dbReference type="ARBA" id="ARBA00020019"/>
    </source>
</evidence>
<dbReference type="PROSITE" id="PS50893">
    <property type="entry name" value="ABC_TRANSPORTER_2"/>
    <property type="match status" value="1"/>
</dbReference>
<evidence type="ECO:0000256" key="7">
    <source>
        <dbReference type="ARBA" id="ARBA00022741"/>
    </source>
</evidence>
<evidence type="ECO:0000256" key="9">
    <source>
        <dbReference type="ARBA" id="ARBA00023136"/>
    </source>
</evidence>
<evidence type="ECO:0000313" key="14">
    <source>
        <dbReference type="Proteomes" id="UP000476030"/>
    </source>
</evidence>
<evidence type="ECO:0000256" key="8">
    <source>
        <dbReference type="ARBA" id="ARBA00022840"/>
    </source>
</evidence>
<dbReference type="GO" id="GO:0005886">
    <property type="term" value="C:plasma membrane"/>
    <property type="evidence" value="ECO:0007669"/>
    <property type="project" value="UniProtKB-SubCell"/>
</dbReference>
<sequence length="232" mass="25530">MVRFENVGMRYGLGPEVLRDISFNLLPGSFHFLTGPTGAGKSSLLKLLALSHRPSRGLITLFNKEVSSLARDDLPAMRRKIGVVYQDFRLLDHLSALDNVALPLKLAGAKNDQIYQHVAELLEWVGLGRQVDAKPPTLSGGEKQRVAIARAVINRPQLLIADEPTGSMDAEMGLRLMYLLQELNKIGTTVVVATHDLELISRFGNPVMYLKDGLLTTRAQDNPPPKESKDPA</sequence>
<reference evidence="13 14" key="1">
    <citation type="submission" date="2019-12" db="EMBL/GenBank/DDBJ databases">
        <title>Snethiella sp. nov. sp. isolated from sea sand.</title>
        <authorList>
            <person name="Kim J."/>
            <person name="Jeong S.E."/>
            <person name="Jung H.S."/>
            <person name="Jeon C.O."/>
        </authorList>
    </citation>
    <scope>NUCLEOTIDE SEQUENCE [LARGE SCALE GENOMIC DNA]</scope>
    <source>
        <strain evidence="13 14">DP05</strain>
    </source>
</reference>
<keyword evidence="6 11" id="KW-0132">Cell division</keyword>
<proteinExistence type="inferred from homology"/>
<comment type="caution">
    <text evidence="13">The sequence shown here is derived from an EMBL/GenBank/DDBJ whole genome shotgun (WGS) entry which is preliminary data.</text>
</comment>
<comment type="subcellular location">
    <subcellularLocation>
        <location evidence="11">Cell inner membrane</location>
        <topology evidence="11">Peripheral membrane protein</topology>
        <orientation evidence="11">Cytoplasmic side</orientation>
    </subcellularLocation>
    <subcellularLocation>
        <location evidence="2">Cell membrane</location>
        <topology evidence="2">Peripheral membrane protein</topology>
    </subcellularLocation>
</comment>
<dbReference type="FunFam" id="3.40.50.300:FF:000056">
    <property type="entry name" value="Cell division ATP-binding protein FtsE"/>
    <property type="match status" value="1"/>
</dbReference>
<comment type="function">
    <text evidence="1">Part of the ABC transporter FtsEX involved in cellular division. Important for assembly or stability of the septal ring.</text>
</comment>
<dbReference type="GO" id="GO:0016887">
    <property type="term" value="F:ATP hydrolysis activity"/>
    <property type="evidence" value="ECO:0007669"/>
    <property type="project" value="InterPro"/>
</dbReference>
<dbReference type="InterPro" id="IPR005286">
    <property type="entry name" value="Cell_div_FtsE"/>
</dbReference>
<accession>A0A6L8W4K2</accession>
<evidence type="ECO:0000256" key="6">
    <source>
        <dbReference type="ARBA" id="ARBA00022618"/>
    </source>
</evidence>
<dbReference type="NCBIfam" id="TIGR02673">
    <property type="entry name" value="FtsE"/>
    <property type="match status" value="1"/>
</dbReference>
<dbReference type="InterPro" id="IPR003593">
    <property type="entry name" value="AAA+_ATPase"/>
</dbReference>
<dbReference type="PANTHER" id="PTHR24220">
    <property type="entry name" value="IMPORT ATP-BINDING PROTEIN"/>
    <property type="match status" value="1"/>
</dbReference>
<dbReference type="InterPro" id="IPR015854">
    <property type="entry name" value="ABC_transpr_LolD-like"/>
</dbReference>
<dbReference type="InterPro" id="IPR027417">
    <property type="entry name" value="P-loop_NTPase"/>
</dbReference>
<keyword evidence="7 11" id="KW-0547">Nucleotide-binding</keyword>
<dbReference type="Proteomes" id="UP000476030">
    <property type="component" value="Unassembled WGS sequence"/>
</dbReference>
<evidence type="ECO:0000256" key="10">
    <source>
        <dbReference type="ARBA" id="ARBA00023306"/>
    </source>
</evidence>
<dbReference type="GO" id="GO:0022857">
    <property type="term" value="F:transmembrane transporter activity"/>
    <property type="evidence" value="ECO:0007669"/>
    <property type="project" value="TreeGrafter"/>
</dbReference>
<evidence type="ECO:0000256" key="11">
    <source>
        <dbReference type="RuleBase" id="RU365094"/>
    </source>
</evidence>
<dbReference type="PANTHER" id="PTHR24220:SF470">
    <property type="entry name" value="CELL DIVISION ATP-BINDING PROTEIN FTSE"/>
    <property type="match status" value="1"/>
</dbReference>
<dbReference type="RefSeq" id="WP_161314502.1">
    <property type="nucleotide sequence ID" value="NZ_WTUW01000001.1"/>
</dbReference>
<evidence type="ECO:0000256" key="1">
    <source>
        <dbReference type="ARBA" id="ARBA00002579"/>
    </source>
</evidence>
<evidence type="ECO:0000256" key="2">
    <source>
        <dbReference type="ARBA" id="ARBA00004202"/>
    </source>
</evidence>
<comment type="similarity">
    <text evidence="3 11">Belongs to the ABC transporter superfamily.</text>
</comment>
<dbReference type="InterPro" id="IPR003439">
    <property type="entry name" value="ABC_transporter-like_ATP-bd"/>
</dbReference>
<dbReference type="SUPFAM" id="SSF52540">
    <property type="entry name" value="P-loop containing nucleoside triphosphate hydrolases"/>
    <property type="match status" value="1"/>
</dbReference>
<keyword evidence="5 11" id="KW-1003">Cell membrane</keyword>
<keyword evidence="10 11" id="KW-0131">Cell cycle</keyword>
<keyword evidence="8 11" id="KW-0067">ATP-binding</keyword>
<keyword evidence="14" id="KW-1185">Reference proteome</keyword>
<organism evidence="13 14">
    <name type="scientific">Sneathiella litorea</name>
    <dbReference type="NCBI Taxonomy" id="2606216"/>
    <lineage>
        <taxon>Bacteria</taxon>
        <taxon>Pseudomonadati</taxon>
        <taxon>Pseudomonadota</taxon>
        <taxon>Alphaproteobacteria</taxon>
        <taxon>Sneathiellales</taxon>
        <taxon>Sneathiellaceae</taxon>
        <taxon>Sneathiella</taxon>
    </lineage>
</organism>
<comment type="subunit">
    <text evidence="11">Homodimer. Forms a membrane-associated complex with FtsX.</text>
</comment>
<dbReference type="EMBL" id="WTUW01000001">
    <property type="protein sequence ID" value="MZR29958.1"/>
    <property type="molecule type" value="Genomic_DNA"/>
</dbReference>
<evidence type="ECO:0000256" key="5">
    <source>
        <dbReference type="ARBA" id="ARBA00022475"/>
    </source>
</evidence>
<evidence type="ECO:0000259" key="12">
    <source>
        <dbReference type="PROSITE" id="PS50893"/>
    </source>
</evidence>
<feature type="domain" description="ABC transporter" evidence="12">
    <location>
        <begin position="2"/>
        <end position="232"/>
    </location>
</feature>
<gene>
    <name evidence="11 13" type="primary">ftsE</name>
    <name evidence="13" type="ORF">GQE98_04830</name>
</gene>
<dbReference type="GO" id="GO:0005524">
    <property type="term" value="F:ATP binding"/>
    <property type="evidence" value="ECO:0007669"/>
    <property type="project" value="UniProtKB-UniRule"/>
</dbReference>
<dbReference type="Pfam" id="PF00005">
    <property type="entry name" value="ABC_tran"/>
    <property type="match status" value="1"/>
</dbReference>
<dbReference type="InterPro" id="IPR017871">
    <property type="entry name" value="ABC_transporter-like_CS"/>
</dbReference>
<dbReference type="GO" id="GO:0051301">
    <property type="term" value="P:cell division"/>
    <property type="evidence" value="ECO:0007669"/>
    <property type="project" value="UniProtKB-UniRule"/>
</dbReference>
<protein>
    <recommendedName>
        <fullName evidence="4 11">Cell division ATP-binding protein FtsE</fullName>
    </recommendedName>
</protein>
<dbReference type="PROSITE" id="PS00211">
    <property type="entry name" value="ABC_TRANSPORTER_1"/>
    <property type="match status" value="1"/>
</dbReference>
<dbReference type="Gene3D" id="3.40.50.300">
    <property type="entry name" value="P-loop containing nucleotide triphosphate hydrolases"/>
    <property type="match status" value="1"/>
</dbReference>
<evidence type="ECO:0000313" key="13">
    <source>
        <dbReference type="EMBL" id="MZR29958.1"/>
    </source>
</evidence>